<organism evidence="3 4">
    <name type="scientific">Nocardia amamiensis</name>
    <dbReference type="NCBI Taxonomy" id="404578"/>
    <lineage>
        <taxon>Bacteria</taxon>
        <taxon>Bacillati</taxon>
        <taxon>Actinomycetota</taxon>
        <taxon>Actinomycetes</taxon>
        <taxon>Mycobacteriales</taxon>
        <taxon>Nocardiaceae</taxon>
        <taxon>Nocardia</taxon>
    </lineage>
</organism>
<name>A0ABS0CWB8_9NOCA</name>
<proteinExistence type="predicted"/>
<evidence type="ECO:0000256" key="1">
    <source>
        <dbReference type="SAM" id="MobiDB-lite"/>
    </source>
</evidence>
<feature type="region of interest" description="Disordered" evidence="1">
    <location>
        <begin position="23"/>
        <end position="50"/>
    </location>
</feature>
<dbReference type="Proteomes" id="UP000702209">
    <property type="component" value="Unassembled WGS sequence"/>
</dbReference>
<evidence type="ECO:0000256" key="2">
    <source>
        <dbReference type="SAM" id="Phobius"/>
    </source>
</evidence>
<reference evidence="3 4" key="1">
    <citation type="submission" date="2020-10" db="EMBL/GenBank/DDBJ databases">
        <title>Identification of Nocardia species via Next-generation sequencing and recognition of intraspecies genetic diversity.</title>
        <authorList>
            <person name="Li P."/>
            <person name="Li P."/>
            <person name="Lu B."/>
        </authorList>
    </citation>
    <scope>NUCLEOTIDE SEQUENCE [LARGE SCALE GENOMIC DNA]</scope>
    <source>
        <strain evidence="3 4">BJ06-0157</strain>
    </source>
</reference>
<comment type="caution">
    <text evidence="3">The sequence shown here is derived from an EMBL/GenBank/DDBJ whole genome shotgun (WGS) entry which is preliminary data.</text>
</comment>
<protein>
    <submittedName>
        <fullName evidence="3">Uncharacterized protein</fullName>
    </submittedName>
</protein>
<feature type="transmembrane region" description="Helical" evidence="2">
    <location>
        <begin position="112"/>
        <end position="131"/>
    </location>
</feature>
<dbReference type="EMBL" id="JADLQX010000021">
    <property type="protein sequence ID" value="MBF6300891.1"/>
    <property type="molecule type" value="Genomic_DNA"/>
</dbReference>
<sequence length="168" mass="17900">MHGRTEPVVERNPAELVWAQPSHDGTALGHDQHRTDRAEQPGEGGFFRSGGTGVVTTVAGGFGRTIVAAEGSDPWTPIVRAATATFAAAGMPGPDCAGDGCDRAHSGMHRCVFVLVVLTALVALVLLYRMAADRPGGGVARPRHWRPRRERPPPWTVLTLAELAILRI</sequence>
<feature type="compositionally biased region" description="Basic and acidic residues" evidence="1">
    <location>
        <begin position="30"/>
        <end position="40"/>
    </location>
</feature>
<accession>A0ABS0CWB8</accession>
<keyword evidence="2" id="KW-1133">Transmembrane helix</keyword>
<keyword evidence="4" id="KW-1185">Reference proteome</keyword>
<evidence type="ECO:0000313" key="4">
    <source>
        <dbReference type="Proteomes" id="UP000702209"/>
    </source>
</evidence>
<keyword evidence="2" id="KW-0472">Membrane</keyword>
<evidence type="ECO:0000313" key="3">
    <source>
        <dbReference type="EMBL" id="MBF6300891.1"/>
    </source>
</evidence>
<dbReference type="RefSeq" id="WP_195132109.1">
    <property type="nucleotide sequence ID" value="NZ_JADLQX010000021.1"/>
</dbReference>
<keyword evidence="2" id="KW-0812">Transmembrane</keyword>
<gene>
    <name evidence="3" type="ORF">IU459_25585</name>
</gene>